<evidence type="ECO:0000313" key="1">
    <source>
        <dbReference type="EMBL" id="TYQ07742.1"/>
    </source>
</evidence>
<dbReference type="InterPro" id="IPR037401">
    <property type="entry name" value="SnoaL-like"/>
</dbReference>
<protein>
    <submittedName>
        <fullName evidence="1">Steroid delta-isomerase</fullName>
    </submittedName>
</protein>
<name>A0A652YVM8_NOCGL</name>
<keyword evidence="1" id="KW-0413">Isomerase</keyword>
<sequence>MTTVEPDITAAITATVTAYLDAVSRGSSADIAALYAENGTLEDPVGSEPVVGREAIAAFFGALEGRTQEIELLTLRVSGSSAAFHFRVVTPMGDKIYEVSPIDVMTFDENAKITSTRAFWAMSDMAVR</sequence>
<dbReference type="InterPro" id="IPR032710">
    <property type="entry name" value="NTF2-like_dom_sf"/>
</dbReference>
<dbReference type="SUPFAM" id="SSF54427">
    <property type="entry name" value="NTF2-like"/>
    <property type="match status" value="1"/>
</dbReference>
<dbReference type="Pfam" id="PF12680">
    <property type="entry name" value="SnoaL_2"/>
    <property type="match status" value="1"/>
</dbReference>
<proteinExistence type="predicted"/>
<gene>
    <name evidence="1" type="ORF">FNL38_101107</name>
</gene>
<organism evidence="1">
    <name type="scientific">Nocardia globerula</name>
    <dbReference type="NCBI Taxonomy" id="1818"/>
    <lineage>
        <taxon>Bacteria</taxon>
        <taxon>Bacillati</taxon>
        <taxon>Actinomycetota</taxon>
        <taxon>Actinomycetes</taxon>
        <taxon>Mycobacteriales</taxon>
        <taxon>Nocardiaceae</taxon>
        <taxon>Nocardia</taxon>
    </lineage>
</organism>
<accession>A0A652YVM8</accession>
<dbReference type="GO" id="GO:0016853">
    <property type="term" value="F:isomerase activity"/>
    <property type="evidence" value="ECO:0007669"/>
    <property type="project" value="UniProtKB-KW"/>
</dbReference>
<dbReference type="Gene3D" id="3.10.450.50">
    <property type="match status" value="1"/>
</dbReference>
<dbReference type="AlphaFoldDB" id="A0A652YVM8"/>
<reference evidence="1" key="1">
    <citation type="submission" date="2019-07" db="EMBL/GenBank/DDBJ databases">
        <title>Genomic Encyclopedia of Type Strains, Phase IV (KMG-IV): sequencing the most valuable type-strain genomes for metagenomic binning, comparative biology and taxonomic classification.</title>
        <authorList>
            <person name="Goeker M."/>
        </authorList>
    </citation>
    <scope>NUCLEOTIDE SEQUENCE</scope>
    <source>
        <strain evidence="1">DSM 44596</strain>
    </source>
</reference>
<dbReference type="EMBL" id="VNIQ01000001">
    <property type="protein sequence ID" value="TYQ07742.1"/>
    <property type="molecule type" value="Genomic_DNA"/>
</dbReference>
<comment type="caution">
    <text evidence="1">The sequence shown here is derived from an EMBL/GenBank/DDBJ whole genome shotgun (WGS) entry which is preliminary data.</text>
</comment>